<reference evidence="3 4" key="1">
    <citation type="submission" date="2014-03" db="EMBL/GenBank/DDBJ databases">
        <title>Whole genome sequence of Novosphingobium resinovorum KF1.</title>
        <authorList>
            <person name="Gan H.M."/>
            <person name="Gan H.Y."/>
            <person name="Chew T.H."/>
            <person name="Savka M.A."/>
        </authorList>
    </citation>
    <scope>NUCLEOTIDE SEQUENCE [LARGE SCALE GENOMIC DNA]</scope>
    <source>
        <strain evidence="3 4">KF1</strain>
    </source>
</reference>
<dbReference type="PANTHER" id="PTHR32063:SF8">
    <property type="entry name" value="CATION EFFLUX PROTEIN"/>
    <property type="match status" value="1"/>
</dbReference>
<feature type="transmembrane region" description="Helical" evidence="1">
    <location>
        <begin position="886"/>
        <end position="909"/>
    </location>
</feature>
<dbReference type="PATRIC" id="fig|158500.4.peg.1846"/>
<dbReference type="Proteomes" id="UP000024329">
    <property type="component" value="Unassembled WGS sequence"/>
</dbReference>
<dbReference type="PRINTS" id="PR00702">
    <property type="entry name" value="ACRIFLAVINRP"/>
</dbReference>
<dbReference type="eggNOG" id="COG0841">
    <property type="taxonomic scope" value="Bacteria"/>
</dbReference>
<feature type="transmembrane region" description="Helical" evidence="1">
    <location>
        <begin position="541"/>
        <end position="559"/>
    </location>
</feature>
<name>A0A031JYT7_9SPHN</name>
<keyword evidence="1" id="KW-0812">Transmembrane</keyword>
<reference evidence="5" key="3">
    <citation type="journal article" date="2017" name="J. Biotechnol.">
        <title>Complete genome sequence of Novosphingobium resinovorum SA1, a versatile xenobiotic-degrading bacterium capable of utilizing sulfanilic acid.</title>
        <authorList>
            <person name="Hegedus B."/>
            <person name="Kos P.B."/>
            <person name="Balint B."/>
            <person name="Maroti G."/>
            <person name="Gan H.M."/>
            <person name="Perei K."/>
            <person name="Rakhely G."/>
        </authorList>
    </citation>
    <scope>NUCLEOTIDE SEQUENCE [LARGE SCALE GENOMIC DNA]</scope>
    <source>
        <strain evidence="5">SA1</strain>
    </source>
</reference>
<keyword evidence="1" id="KW-1133">Transmembrane helix</keyword>
<dbReference type="AlphaFoldDB" id="A0A031JYT7"/>
<geneLocation type="plasmid" evidence="2 5">
    <name>pSA1</name>
</geneLocation>
<dbReference type="KEGG" id="nre:BES08_18730"/>
<dbReference type="GO" id="GO:0005886">
    <property type="term" value="C:plasma membrane"/>
    <property type="evidence" value="ECO:0007669"/>
    <property type="project" value="TreeGrafter"/>
</dbReference>
<feature type="transmembrane region" description="Helical" evidence="1">
    <location>
        <begin position="12"/>
        <end position="31"/>
    </location>
</feature>
<feature type="transmembrane region" description="Helical" evidence="1">
    <location>
        <begin position="916"/>
        <end position="934"/>
    </location>
</feature>
<feature type="transmembrane region" description="Helical" evidence="1">
    <location>
        <begin position="361"/>
        <end position="381"/>
    </location>
</feature>
<dbReference type="PANTHER" id="PTHR32063">
    <property type="match status" value="1"/>
</dbReference>
<reference evidence="2" key="2">
    <citation type="submission" date="2016-08" db="EMBL/GenBank/DDBJ databases">
        <authorList>
            <person name="Seilhamer J.J."/>
        </authorList>
    </citation>
    <scope>NUCLEOTIDE SEQUENCE [LARGE SCALE GENOMIC DNA]</scope>
    <source>
        <strain evidence="2">SA1</strain>
        <plasmid evidence="2">pSA1</plasmid>
    </source>
</reference>
<gene>
    <name evidence="2" type="ORF">BES08_18730</name>
    <name evidence="3" type="ORF">BV97_01800</name>
</gene>
<accession>A0A031JYT7</accession>
<feature type="transmembrane region" description="Helical" evidence="1">
    <location>
        <begin position="986"/>
        <end position="1007"/>
    </location>
</feature>
<dbReference type="Gene3D" id="1.20.1640.10">
    <property type="entry name" value="Multidrug efflux transporter AcrB transmembrane domain"/>
    <property type="match status" value="2"/>
</dbReference>
<dbReference type="InterPro" id="IPR001036">
    <property type="entry name" value="Acrflvin-R"/>
</dbReference>
<dbReference type="Gene3D" id="3.30.70.1320">
    <property type="entry name" value="Multidrug efflux transporter AcrB pore domain like"/>
    <property type="match status" value="1"/>
</dbReference>
<dbReference type="OrthoDB" id="9807350at2"/>
<dbReference type="InterPro" id="IPR027463">
    <property type="entry name" value="AcrB_DN_DC_subdom"/>
</dbReference>
<proteinExistence type="predicted"/>
<organism evidence="3 4">
    <name type="scientific">Novosphingobium resinovorum</name>
    <dbReference type="NCBI Taxonomy" id="158500"/>
    <lineage>
        <taxon>Bacteria</taxon>
        <taxon>Pseudomonadati</taxon>
        <taxon>Pseudomonadota</taxon>
        <taxon>Alphaproteobacteria</taxon>
        <taxon>Sphingomonadales</taxon>
        <taxon>Sphingomonadaceae</taxon>
        <taxon>Novosphingobium</taxon>
    </lineage>
</organism>
<keyword evidence="1" id="KW-0472">Membrane</keyword>
<evidence type="ECO:0000313" key="5">
    <source>
        <dbReference type="Proteomes" id="UP000094626"/>
    </source>
</evidence>
<feature type="transmembrane region" description="Helical" evidence="1">
    <location>
        <begin position="335"/>
        <end position="355"/>
    </location>
</feature>
<dbReference type="SUPFAM" id="SSF82693">
    <property type="entry name" value="Multidrug efflux transporter AcrB pore domain, PN1, PN2, PC1 and PC2 subdomains"/>
    <property type="match status" value="2"/>
</dbReference>
<dbReference type="RefSeq" id="WP_036525188.1">
    <property type="nucleotide sequence ID" value="NZ_CP017076.1"/>
</dbReference>
<sequence length="1062" mass="111749">MKNIIKLALHRPYTVVVLAILILIYGLSAVVRTPVDIFPSVNVPVVSAVFSYNGLSPDQMSGRIVTFYERALTGSVNNIEHVESQSLPGYGIVKIYFQPSVDINAALAQVTATSQTVLKQMPAGITPPTILSFDASSVPVLQLALSSKTLPDTTLFDQASAFIRPQLASVAGASVPLPYGGKVRQVQADLNPQALQQYGLSANDVTAALASQNLIIPAGTQKIGNLEYTINLNASPDAMAKFNDLPIKTVNGATVYMRDVAFVHDGNPPQTNVVHVDGGNAVLLSIIKSGATSTLDVINGVTGLLPAIRDTLPAGLNLLATGDQSVFVTSAVSGVVREGVIAAALTGLMILIFLGNWRSTLIILVSIPLSILASLGTLAVLGQTINVMTLGGLALAVGILVDDATVTIENINAHLEGGEDVRDAVLHGSEQIVQPATVSLLCICIAFVPMFWLNGVSGSLFRPLAEAVVFALIASYLLSRTLVPAMADRLLKPIRHGEAPTGGRISQTLQRAQRRFEAGFETLRAYYLGLLELALGRRRPVVIGFIGLSLLSLCLYPLLGQDFFPQVDGGQIRIHMRAQTGTRIEATTRTADQVSTAIRDILPHGEVAGVVSNIGLSVSGINMAYDNAGTIGTEDASIQVSLAPEHGETADYVKTLREELPRRFPGVDFAFLPADMVSQILNFGTPAPIDLQIVGSDLAANRAYATALLARIRKIPGVADARIQQAFQQPALSVSLDRSMAGAVGINARDTANAMLTTFSGSGQVAPTYWLDPKTSVSYPVAVQMPQRDITSLDGLKNIPLTPSTAAAGQTPELLRNLADISRAPNNALISHYNVRPVIDIYATPQGRDLGAVAADVNKIVADAAKTLPKGSSVALRGQVATMTSAYTQLFVGLAFAILLIYLLIVVNFQSWLDPLVIVLGLPTALAGIVWMLFATGTTMSVPALTGAILCMGVATANSILLIAFARERLDGGSAPLTAAMEAGAARFRPVLMTASAMILGMIPMAIEPGQNMPLGRAVIGGLLFATCATLVLVPTLFAIVHGAGKVIKRDTSGIAPEPATI</sequence>
<evidence type="ECO:0000313" key="2">
    <source>
        <dbReference type="EMBL" id="AOR78940.1"/>
    </source>
</evidence>
<dbReference type="Gene3D" id="3.30.2090.10">
    <property type="entry name" value="Multidrug efflux transporter AcrB TolC docking domain, DN and DC subdomains"/>
    <property type="match status" value="2"/>
</dbReference>
<keyword evidence="5" id="KW-1185">Reference proteome</keyword>
<keyword evidence="2" id="KW-0614">Plasmid</keyword>
<dbReference type="Pfam" id="PF00873">
    <property type="entry name" value="ACR_tran"/>
    <property type="match status" value="1"/>
</dbReference>
<dbReference type="SUPFAM" id="SSF82714">
    <property type="entry name" value="Multidrug efflux transporter AcrB TolC docking domain, DN and DC subdomains"/>
    <property type="match status" value="2"/>
</dbReference>
<dbReference type="EMBL" id="CP017076">
    <property type="protein sequence ID" value="AOR78940.1"/>
    <property type="molecule type" value="Genomic_DNA"/>
</dbReference>
<feature type="transmembrane region" description="Helical" evidence="1">
    <location>
        <begin position="1019"/>
        <end position="1041"/>
    </location>
</feature>
<evidence type="ECO:0000313" key="3">
    <source>
        <dbReference type="EMBL" id="EZP82876.1"/>
    </source>
</evidence>
<feature type="transmembrane region" description="Helical" evidence="1">
    <location>
        <begin position="940"/>
        <end position="965"/>
    </location>
</feature>
<dbReference type="Proteomes" id="UP000094626">
    <property type="component" value="Plasmid pSA1"/>
</dbReference>
<evidence type="ECO:0000313" key="4">
    <source>
        <dbReference type="Proteomes" id="UP000024329"/>
    </source>
</evidence>
<protein>
    <submittedName>
        <fullName evidence="3">Acriflavin resistance protein</fullName>
    </submittedName>
    <submittedName>
        <fullName evidence="2">RND transporter</fullName>
    </submittedName>
</protein>
<evidence type="ECO:0000256" key="1">
    <source>
        <dbReference type="SAM" id="Phobius"/>
    </source>
</evidence>
<dbReference type="SUPFAM" id="SSF82866">
    <property type="entry name" value="Multidrug efflux transporter AcrB transmembrane domain"/>
    <property type="match status" value="2"/>
</dbReference>
<dbReference type="Gene3D" id="3.30.70.1440">
    <property type="entry name" value="Multidrug efflux transporter AcrB pore domain"/>
    <property type="match status" value="1"/>
</dbReference>
<dbReference type="GO" id="GO:0042910">
    <property type="term" value="F:xenobiotic transmembrane transporter activity"/>
    <property type="evidence" value="ECO:0007669"/>
    <property type="project" value="TreeGrafter"/>
</dbReference>
<feature type="transmembrane region" description="Helical" evidence="1">
    <location>
        <begin position="432"/>
        <end position="452"/>
    </location>
</feature>
<dbReference type="EMBL" id="JFYZ01000005">
    <property type="protein sequence ID" value="EZP82876.1"/>
    <property type="molecule type" value="Genomic_DNA"/>
</dbReference>
<dbReference type="Gene3D" id="3.30.70.1430">
    <property type="entry name" value="Multidrug efflux transporter AcrB pore domain"/>
    <property type="match status" value="2"/>
</dbReference>